<reference evidence="2" key="2">
    <citation type="submission" date="2023-07" db="EMBL/GenBank/DDBJ databases">
        <title>Identification and characterization of horizontal gene transfer across gut microbiota members of farm animals based on homology search.</title>
        <authorList>
            <person name="Schwarzerova J."/>
            <person name="Nykrynova M."/>
            <person name="Jureckova K."/>
            <person name="Cejkova D."/>
            <person name="Rychlik I."/>
        </authorList>
    </citation>
    <scope>NUCLEOTIDE SEQUENCE [LARGE SCALE GENOMIC DNA]</scope>
    <source>
        <strain evidence="2">ET4</strain>
    </source>
</reference>
<keyword evidence="2" id="KW-1185">Reference proteome</keyword>
<sequence>MNQQNQQFSNYQQVLLKKFVLICFSIIYLVDNLCAQELSWDYYLEKLGQEDFYEQAISEEEMYDLYTIREHPFNINAVTKNDLERLVFLESVQIEDILAYLYQYGPMKSLGELLFIESLDYDTREFLKFFFYVDDNPVEKSSFTLKNLLKEGRYSLTTRLDIPLYQRDGYKNYSDSVLLKTPDKKYLGNALYHYVRLQYDYRNRLYWGLTAVKDAGEPFANNLNKGYDSYSFHLLLKNWAFFETLAIGDYRVRTGEGLVFGSGFSMGKEFDITMSRQIINKHTSTDEYYFMRGVAAMMRWGDLCFSPFVSFRKMDASLDENGRIETLKTDGYHRTWTEYFRKRNVFNGLYGAHLSYNRPHYKVGMTGYYQHWDHEFSTGTQLYKHYAPKGRAFWGLSTDYGVALGDWAFSGELAHSGLYHGWATVNKLLYRPLSDLKLFALYRLYSYKYYAQYASAFSEGSKTQNESGFYFGVEYQPWRFVQLKAAFDYYYFPWPKYGLDHSSDGYQIRLQSDIRQNDRMRYSATYSFKKKEKFNVFHYTHRLRLKYIYQPDERMALQTECSGVRANKAGGKRKYGALVGESFSWVINRLLKTTLTCAYIHADGSLCSLSLYEPGLLYSFSFNNYYDPVLRLSGMLRLDLGSRYFLLCKYGMSRYFGVSEISSGRQRISGSLKQDLYLQLRVKI</sequence>
<evidence type="ECO:0000313" key="2">
    <source>
        <dbReference type="Proteomes" id="UP001228403"/>
    </source>
</evidence>
<dbReference type="Proteomes" id="UP001228403">
    <property type="component" value="Unassembled WGS sequence"/>
</dbReference>
<protein>
    <submittedName>
        <fullName evidence="1">Helix-hairpin-helix domain-containing protein</fullName>
    </submittedName>
</protein>
<organism evidence="1 2">
    <name type="scientific">Bacteroides eggerthii</name>
    <dbReference type="NCBI Taxonomy" id="28111"/>
    <lineage>
        <taxon>Bacteria</taxon>
        <taxon>Pseudomonadati</taxon>
        <taxon>Bacteroidota</taxon>
        <taxon>Bacteroidia</taxon>
        <taxon>Bacteroidales</taxon>
        <taxon>Bacteroidaceae</taxon>
        <taxon>Bacteroides</taxon>
    </lineage>
</organism>
<dbReference type="SUPFAM" id="SSF47781">
    <property type="entry name" value="RuvA domain 2-like"/>
    <property type="match status" value="1"/>
</dbReference>
<evidence type="ECO:0000313" key="1">
    <source>
        <dbReference type="EMBL" id="MDM8144751.1"/>
    </source>
</evidence>
<dbReference type="EMBL" id="JAUDCF010000002">
    <property type="protein sequence ID" value="MDM8144751.1"/>
    <property type="molecule type" value="Genomic_DNA"/>
</dbReference>
<name>A0ABT7U2L5_9BACE</name>
<proteinExistence type="predicted"/>
<dbReference type="InterPro" id="IPR010994">
    <property type="entry name" value="RuvA_2-like"/>
</dbReference>
<accession>A0ABT7U2L5</accession>
<reference evidence="1 2" key="1">
    <citation type="submission" date="2023-06" db="EMBL/GenBank/DDBJ databases">
        <authorList>
            <person name="Zeman M."/>
            <person name="Kubasova T."/>
            <person name="Jahodarova E."/>
            <person name="Nykrynova M."/>
            <person name="Rychlik I."/>
        </authorList>
    </citation>
    <scope>NUCLEOTIDE SEQUENCE [LARGE SCALE GENOMIC DNA]</scope>
    <source>
        <strain evidence="1 2">ET4</strain>
    </source>
</reference>
<comment type="caution">
    <text evidence="1">The sequence shown here is derived from an EMBL/GenBank/DDBJ whole genome shotgun (WGS) entry which is preliminary data.</text>
</comment>
<gene>
    <name evidence="1" type="ORF">QUW02_02205</name>
</gene>